<feature type="signal peptide" evidence="1">
    <location>
        <begin position="1"/>
        <end position="21"/>
    </location>
</feature>
<dbReference type="Proteomes" id="UP001209229">
    <property type="component" value="Unassembled WGS sequence"/>
</dbReference>
<keyword evidence="1" id="KW-0732">Signal</keyword>
<dbReference type="AlphaFoldDB" id="A0AAE3M6L3"/>
<protein>
    <recommendedName>
        <fullName evidence="4">Lipoprotein</fullName>
    </recommendedName>
</protein>
<feature type="chain" id="PRO_5041968772" description="Lipoprotein" evidence="1">
    <location>
        <begin position="22"/>
        <end position="132"/>
    </location>
</feature>
<evidence type="ECO:0008006" key="4">
    <source>
        <dbReference type="Google" id="ProtNLM"/>
    </source>
</evidence>
<evidence type="ECO:0000313" key="2">
    <source>
        <dbReference type="EMBL" id="MCW3787540.1"/>
    </source>
</evidence>
<gene>
    <name evidence="2" type="ORF">OM075_13785</name>
</gene>
<name>A0AAE3M6L3_9BACT</name>
<reference evidence="2" key="1">
    <citation type="submission" date="2022-10" db="EMBL/GenBank/DDBJ databases">
        <authorList>
            <person name="Yu W.X."/>
        </authorList>
    </citation>
    <scope>NUCLEOTIDE SEQUENCE</scope>
    <source>
        <strain evidence="2">AAT</strain>
    </source>
</reference>
<comment type="caution">
    <text evidence="2">The sequence shown here is derived from an EMBL/GenBank/DDBJ whole genome shotgun (WGS) entry which is preliminary data.</text>
</comment>
<keyword evidence="3" id="KW-1185">Reference proteome</keyword>
<dbReference type="RefSeq" id="WP_301191105.1">
    <property type="nucleotide sequence ID" value="NZ_JAPDPJ010000031.1"/>
</dbReference>
<evidence type="ECO:0000313" key="3">
    <source>
        <dbReference type="Proteomes" id="UP001209229"/>
    </source>
</evidence>
<organism evidence="2 3">
    <name type="scientific">Plebeiibacterium sediminum</name>
    <dbReference type="NCBI Taxonomy" id="2992112"/>
    <lineage>
        <taxon>Bacteria</taxon>
        <taxon>Pseudomonadati</taxon>
        <taxon>Bacteroidota</taxon>
        <taxon>Bacteroidia</taxon>
        <taxon>Marinilabiliales</taxon>
        <taxon>Marinilabiliaceae</taxon>
        <taxon>Plebeiibacterium</taxon>
    </lineage>
</organism>
<sequence length="132" mass="14197">MKKVVLLPISLLMILSLLTWSCEDDNDDTTGEDSCVRFDSPTCVDLSFSACSDDNGDYYLYEGDKYYCSDYYTAGDANECSGASEQIVIDSGCAVSASSGMELKSAMSSYTSFVLNAMIEVKAQAKEAAGCN</sequence>
<accession>A0AAE3M6L3</accession>
<evidence type="ECO:0000256" key="1">
    <source>
        <dbReference type="SAM" id="SignalP"/>
    </source>
</evidence>
<dbReference type="EMBL" id="JAPDPJ010000031">
    <property type="protein sequence ID" value="MCW3787540.1"/>
    <property type="molecule type" value="Genomic_DNA"/>
</dbReference>
<proteinExistence type="predicted"/>